<dbReference type="InterPro" id="IPR036034">
    <property type="entry name" value="PDZ_sf"/>
</dbReference>
<accession>A0A7S1ATQ9</accession>
<dbReference type="Gene3D" id="2.30.42.10">
    <property type="match status" value="1"/>
</dbReference>
<organism evidence="2">
    <name type="scientific">Noctiluca scintillans</name>
    <name type="common">Sea sparkle</name>
    <name type="synonym">Red tide dinoflagellate</name>
    <dbReference type="NCBI Taxonomy" id="2966"/>
    <lineage>
        <taxon>Eukaryota</taxon>
        <taxon>Sar</taxon>
        <taxon>Alveolata</taxon>
        <taxon>Dinophyceae</taxon>
        <taxon>Noctilucales</taxon>
        <taxon>Noctilucaceae</taxon>
        <taxon>Noctiluca</taxon>
    </lineage>
</organism>
<dbReference type="InterPro" id="IPR001478">
    <property type="entry name" value="PDZ"/>
</dbReference>
<evidence type="ECO:0000259" key="1">
    <source>
        <dbReference type="PROSITE" id="PS50106"/>
    </source>
</evidence>
<dbReference type="AlphaFoldDB" id="A0A7S1ATQ9"/>
<dbReference type="PROSITE" id="PS50106">
    <property type="entry name" value="PDZ"/>
    <property type="match status" value="1"/>
</dbReference>
<proteinExistence type="predicted"/>
<dbReference type="EMBL" id="HBFQ01055182">
    <property type="protein sequence ID" value="CAD8864846.1"/>
    <property type="molecule type" value="Transcribed_RNA"/>
</dbReference>
<protein>
    <recommendedName>
        <fullName evidence="1">PDZ domain-containing protein</fullName>
    </recommendedName>
</protein>
<gene>
    <name evidence="2" type="ORF">NSCI0253_LOCUS39201</name>
</gene>
<feature type="domain" description="PDZ" evidence="1">
    <location>
        <begin position="96"/>
        <end position="168"/>
    </location>
</feature>
<dbReference type="SUPFAM" id="SSF50156">
    <property type="entry name" value="PDZ domain-like"/>
    <property type="match status" value="1"/>
</dbReference>
<evidence type="ECO:0000313" key="2">
    <source>
        <dbReference type="EMBL" id="CAD8864846.1"/>
    </source>
</evidence>
<sequence>MEALQALSCTQQSFCWCSSNTERPVPQDSLADGLVSQLEGSFRVGGSSPVDLLDLHGTKGSQEDDEAAPVATCMVVGGMSHVPESTDDPRLCDEFTVVLTKTKDMSTLGIKVQQASKKCQVRVSHLTEGLVKDWNDAHPERSVKVGDIIREVNGERGPTSVALTEKLRTHNNLEIVVLRGA</sequence>
<name>A0A7S1ATQ9_NOCSC</name>
<reference evidence="2" key="1">
    <citation type="submission" date="2021-01" db="EMBL/GenBank/DDBJ databases">
        <authorList>
            <person name="Corre E."/>
            <person name="Pelletier E."/>
            <person name="Niang G."/>
            <person name="Scheremetjew M."/>
            <person name="Finn R."/>
            <person name="Kale V."/>
            <person name="Holt S."/>
            <person name="Cochrane G."/>
            <person name="Meng A."/>
            <person name="Brown T."/>
            <person name="Cohen L."/>
        </authorList>
    </citation>
    <scope>NUCLEOTIDE SEQUENCE</scope>
</reference>